<gene>
    <name evidence="13" type="primary">LOC106474785</name>
</gene>
<dbReference type="GeneID" id="106474785"/>
<accession>A0ABM1BY70</accession>
<comment type="pathway">
    <text evidence="2">Protein modification; protein glycosylation.</text>
</comment>
<evidence type="ECO:0000256" key="1">
    <source>
        <dbReference type="ARBA" id="ARBA00004477"/>
    </source>
</evidence>
<dbReference type="RefSeq" id="XP_013790929.2">
    <property type="nucleotide sequence ID" value="XM_013935475.2"/>
</dbReference>
<dbReference type="EC" id="2.4.1.258" evidence="3"/>
<sequence length="222" mass="26085">MAQPRVVSRGKSYREAYKTLRFKKIIKELWNNLRNPIGLLKMFIDPEWFWLFGLLVFLVEIVVIISVIEYIPYTEIDWKAYMQEVEGVVNGTLDYTKLEGDTGPLVYPAGFVYIFLVLYYLTGRGTNIHVAQYVFALLYLLTLLLVFRIYAKCKKVPPYALIFMCCTSYRIHSIYVLRLFNDPVAVVLFYCALNFFISSKWTIGAIFYRYKTFCLPEILIFV</sequence>
<feature type="transmembrane region" description="Helical" evidence="11">
    <location>
        <begin position="186"/>
        <end position="208"/>
    </location>
</feature>
<dbReference type="PANTHER" id="PTHR12646">
    <property type="entry name" value="NOT56 - RELATED"/>
    <property type="match status" value="1"/>
</dbReference>
<proteinExistence type="predicted"/>
<evidence type="ECO:0000313" key="13">
    <source>
        <dbReference type="RefSeq" id="XP_013790929.2"/>
    </source>
</evidence>
<evidence type="ECO:0000256" key="11">
    <source>
        <dbReference type="SAM" id="Phobius"/>
    </source>
</evidence>
<feature type="transmembrane region" description="Helical" evidence="11">
    <location>
        <begin position="105"/>
        <end position="122"/>
    </location>
</feature>
<dbReference type="Pfam" id="PF05208">
    <property type="entry name" value="ALG3"/>
    <property type="match status" value="1"/>
</dbReference>
<protein>
    <recommendedName>
        <fullName evidence="3">dolichyl-P-Man:Man5GlcNAc2-PP-dolichol alpha-1,3-mannosyltransferase</fullName>
        <ecNumber evidence="3">2.4.1.258</ecNumber>
    </recommendedName>
</protein>
<name>A0ABM1BY70_LIMPO</name>
<evidence type="ECO:0000256" key="9">
    <source>
        <dbReference type="ARBA" id="ARBA00023136"/>
    </source>
</evidence>
<keyword evidence="6 11" id="KW-0812">Transmembrane</keyword>
<dbReference type="PANTHER" id="PTHR12646:SF0">
    <property type="entry name" value="DOL-P-MAN:MAN(5)GLCNAC(2)-PP-DOL ALPHA-1,3-MANNOSYLTRANSFERASE"/>
    <property type="match status" value="1"/>
</dbReference>
<dbReference type="InterPro" id="IPR007873">
    <property type="entry name" value="Glycosyltransferase_ALG3"/>
</dbReference>
<keyword evidence="7" id="KW-0256">Endoplasmic reticulum</keyword>
<dbReference type="Proteomes" id="UP000694941">
    <property type="component" value="Unplaced"/>
</dbReference>
<comment type="subcellular location">
    <subcellularLocation>
        <location evidence="1">Endoplasmic reticulum membrane</location>
        <topology evidence="1">Multi-pass membrane protein</topology>
    </subcellularLocation>
</comment>
<evidence type="ECO:0000256" key="10">
    <source>
        <dbReference type="ARBA" id="ARBA00049506"/>
    </source>
</evidence>
<evidence type="ECO:0000256" key="6">
    <source>
        <dbReference type="ARBA" id="ARBA00022692"/>
    </source>
</evidence>
<comment type="catalytic activity">
    <reaction evidence="10">
        <text>an alpha-D-Man-(1-&gt;2)-alpha-D-Man-(1-&gt;2)-alpha-D-Man-(1-&gt;3)-[alpha-D-Man-(1-&gt;6)]-beta-D-Man-(1-&gt;4)-beta-D-GlcNAc-(1-&gt;4)-alpha-D-GlcNAc-diphospho-di-trans,poly-cis-dolichol + a di-trans,poly-cis-dolichyl beta-D-mannosyl phosphate = an alpha-D-Man-(1-&gt;2)-alpha-D-Man-(1-&gt;2)-alpha-D-Man-(1-&gt;3)-[alpha-D-Man-(1-&gt;3)-alpha-D-Man-(1-&gt;6)]-beta-D-Man-(1-&gt;4)-beta-D-GlcNAc-(1-&gt;4)-alpha-D-GlcNAc-diphospho-di-trans,poly-cis-dolichol + a di-trans,poly-cis-dolichyl phosphate + H(+)</text>
        <dbReference type="Rhea" id="RHEA:29527"/>
        <dbReference type="Rhea" id="RHEA-COMP:19498"/>
        <dbReference type="Rhea" id="RHEA-COMP:19501"/>
        <dbReference type="Rhea" id="RHEA-COMP:19516"/>
        <dbReference type="Rhea" id="RHEA-COMP:19517"/>
        <dbReference type="ChEBI" id="CHEBI:15378"/>
        <dbReference type="ChEBI" id="CHEBI:57683"/>
        <dbReference type="ChEBI" id="CHEBI:58211"/>
        <dbReference type="ChEBI" id="CHEBI:132515"/>
        <dbReference type="ChEBI" id="CHEBI:132516"/>
        <dbReference type="EC" id="2.4.1.258"/>
    </reaction>
    <physiologicalReaction direction="left-to-right" evidence="10">
        <dbReference type="Rhea" id="RHEA:29528"/>
    </physiologicalReaction>
</comment>
<feature type="transmembrane region" description="Helical" evidence="11">
    <location>
        <begin position="159"/>
        <end position="180"/>
    </location>
</feature>
<keyword evidence="8 11" id="KW-1133">Transmembrane helix</keyword>
<evidence type="ECO:0000256" key="4">
    <source>
        <dbReference type="ARBA" id="ARBA00022676"/>
    </source>
</evidence>
<feature type="transmembrane region" description="Helical" evidence="11">
    <location>
        <begin position="128"/>
        <end position="147"/>
    </location>
</feature>
<evidence type="ECO:0000256" key="7">
    <source>
        <dbReference type="ARBA" id="ARBA00022824"/>
    </source>
</evidence>
<keyword evidence="4" id="KW-0328">Glycosyltransferase</keyword>
<evidence type="ECO:0000313" key="12">
    <source>
        <dbReference type="Proteomes" id="UP000694941"/>
    </source>
</evidence>
<reference evidence="13" key="1">
    <citation type="submission" date="2025-08" db="UniProtKB">
        <authorList>
            <consortium name="RefSeq"/>
        </authorList>
    </citation>
    <scope>IDENTIFICATION</scope>
    <source>
        <tissue evidence="13">Muscle</tissue>
    </source>
</reference>
<evidence type="ECO:0000256" key="5">
    <source>
        <dbReference type="ARBA" id="ARBA00022679"/>
    </source>
</evidence>
<keyword evidence="9 11" id="KW-0472">Membrane</keyword>
<organism evidence="12 13">
    <name type="scientific">Limulus polyphemus</name>
    <name type="common">Atlantic horseshoe crab</name>
    <dbReference type="NCBI Taxonomy" id="6850"/>
    <lineage>
        <taxon>Eukaryota</taxon>
        <taxon>Metazoa</taxon>
        <taxon>Ecdysozoa</taxon>
        <taxon>Arthropoda</taxon>
        <taxon>Chelicerata</taxon>
        <taxon>Merostomata</taxon>
        <taxon>Xiphosura</taxon>
        <taxon>Limulidae</taxon>
        <taxon>Limulus</taxon>
    </lineage>
</organism>
<evidence type="ECO:0000256" key="2">
    <source>
        <dbReference type="ARBA" id="ARBA00004922"/>
    </source>
</evidence>
<evidence type="ECO:0000256" key="8">
    <source>
        <dbReference type="ARBA" id="ARBA00022989"/>
    </source>
</evidence>
<feature type="transmembrane region" description="Helical" evidence="11">
    <location>
        <begin position="48"/>
        <end position="71"/>
    </location>
</feature>
<keyword evidence="5" id="KW-0808">Transferase</keyword>
<keyword evidence="12" id="KW-1185">Reference proteome</keyword>
<evidence type="ECO:0000256" key="3">
    <source>
        <dbReference type="ARBA" id="ARBA00011964"/>
    </source>
</evidence>